<evidence type="ECO:0000256" key="1">
    <source>
        <dbReference type="SAM" id="MobiDB-lite"/>
    </source>
</evidence>
<name>A0A914Q5Y4_9BILA</name>
<reference evidence="4" key="1">
    <citation type="submission" date="2022-11" db="UniProtKB">
        <authorList>
            <consortium name="WormBaseParasite"/>
        </authorList>
    </citation>
    <scope>IDENTIFICATION</scope>
</reference>
<proteinExistence type="predicted"/>
<feature type="domain" description="Mutator-like transposase" evidence="2">
    <location>
        <begin position="126"/>
        <end position="280"/>
    </location>
</feature>
<evidence type="ECO:0000313" key="3">
    <source>
        <dbReference type="Proteomes" id="UP000887578"/>
    </source>
</evidence>
<sequence length="316" mass="35451">MSDLKEHDAICHRHYEEFSLCDKGSTNIKKHLIVPENVLPNHIKNIRNNVCREIPNTTVLPSKLPDNEAAKPHPSSSTLSESYDNDFDEMDVDITVENVIEEEKEEEQNSIPNFLIAEGINLMALFQRCCDCGTLISAKKNVSTCGTALIIKFYCSGCKEYKKWTSQSTIGDSKRYTDNVLIPSTAVLTPISHSSLLQFSETLGMPMVKWTTFSYVQRNTFTVVAQEYGKMMEDILGDVLKRQQEGEEVFVSADAQFDSRGYCAKQGWETIMCSRTKRVLTGHLLENTETNGNSSAMEVEGLRRGLLELGDRGIGV</sequence>
<evidence type="ECO:0000313" key="4">
    <source>
        <dbReference type="WBParaSite" id="PDA_v2.g24388.t1"/>
    </source>
</evidence>
<dbReference type="PANTHER" id="PTHR31751">
    <property type="entry name" value="SI:CH211-108C17.2-RELATED-RELATED"/>
    <property type="match status" value="1"/>
</dbReference>
<dbReference type="AlphaFoldDB" id="A0A914Q5Y4"/>
<dbReference type="Pfam" id="PF20700">
    <property type="entry name" value="Mutator"/>
    <property type="match status" value="1"/>
</dbReference>
<dbReference type="Proteomes" id="UP000887578">
    <property type="component" value="Unplaced"/>
</dbReference>
<dbReference type="InterPro" id="IPR049012">
    <property type="entry name" value="Mutator_transp_dom"/>
</dbReference>
<keyword evidence="3" id="KW-1185">Reference proteome</keyword>
<protein>
    <submittedName>
        <fullName evidence="4">Transposase</fullName>
    </submittedName>
</protein>
<evidence type="ECO:0000259" key="2">
    <source>
        <dbReference type="Pfam" id="PF20700"/>
    </source>
</evidence>
<feature type="region of interest" description="Disordered" evidence="1">
    <location>
        <begin position="61"/>
        <end position="84"/>
    </location>
</feature>
<organism evidence="3 4">
    <name type="scientific">Panagrolaimus davidi</name>
    <dbReference type="NCBI Taxonomy" id="227884"/>
    <lineage>
        <taxon>Eukaryota</taxon>
        <taxon>Metazoa</taxon>
        <taxon>Ecdysozoa</taxon>
        <taxon>Nematoda</taxon>
        <taxon>Chromadorea</taxon>
        <taxon>Rhabditida</taxon>
        <taxon>Tylenchina</taxon>
        <taxon>Panagrolaimomorpha</taxon>
        <taxon>Panagrolaimoidea</taxon>
        <taxon>Panagrolaimidae</taxon>
        <taxon>Panagrolaimus</taxon>
    </lineage>
</organism>
<dbReference type="WBParaSite" id="PDA_v2.g24388.t1">
    <property type="protein sequence ID" value="PDA_v2.g24388.t1"/>
    <property type="gene ID" value="PDA_v2.g24388"/>
</dbReference>
<accession>A0A914Q5Y4</accession>